<dbReference type="SUPFAM" id="SSF52833">
    <property type="entry name" value="Thioredoxin-like"/>
    <property type="match status" value="1"/>
</dbReference>
<organism evidence="1 2">
    <name type="scientific">Shewanella intestini</name>
    <dbReference type="NCBI Taxonomy" id="2017544"/>
    <lineage>
        <taxon>Bacteria</taxon>
        <taxon>Pseudomonadati</taxon>
        <taxon>Pseudomonadota</taxon>
        <taxon>Gammaproteobacteria</taxon>
        <taxon>Alteromonadales</taxon>
        <taxon>Shewanellaceae</taxon>
        <taxon>Shewanella</taxon>
    </lineage>
</organism>
<name>A0ABS5I1Z2_9GAMM</name>
<dbReference type="Proteomes" id="UP000811844">
    <property type="component" value="Unassembled WGS sequence"/>
</dbReference>
<dbReference type="EMBL" id="JAAIKR010000006">
    <property type="protein sequence ID" value="MBR9728044.1"/>
    <property type="molecule type" value="Genomic_DNA"/>
</dbReference>
<gene>
    <name evidence="1" type="ORF">G3R48_08620</name>
</gene>
<keyword evidence="1" id="KW-0413">Isomerase</keyword>
<comment type="caution">
    <text evidence="1">The sequence shown here is derived from an EMBL/GenBank/DDBJ whole genome shotgun (WGS) entry which is preliminary data.</text>
</comment>
<dbReference type="InterPro" id="IPR036249">
    <property type="entry name" value="Thioredoxin-like_sf"/>
</dbReference>
<reference evidence="1 2" key="1">
    <citation type="submission" date="2020-02" db="EMBL/GenBank/DDBJ databases">
        <title>Shewanella WXL01 sp. nov., a marine bacterium isolated from green algae in Luhuitou Fringing Reef (Northern South China Sea).</title>
        <authorList>
            <person name="Wang X."/>
        </authorList>
    </citation>
    <scope>NUCLEOTIDE SEQUENCE [LARGE SCALE GENOMIC DNA]</scope>
    <source>
        <strain evidence="1 2">MCCC 1A01895</strain>
    </source>
</reference>
<dbReference type="Gene3D" id="3.40.30.10">
    <property type="entry name" value="Glutaredoxin"/>
    <property type="match status" value="1"/>
</dbReference>
<keyword evidence="2" id="KW-1185">Reference proteome</keyword>
<evidence type="ECO:0000313" key="1">
    <source>
        <dbReference type="EMBL" id="MBR9728044.1"/>
    </source>
</evidence>
<sequence length="203" mass="22498">MTTALYFIYDSHCPWSYAATPVVNALQDAYPNMTVNLLHCAHFIGKDSAGETQMNEAAKASALPFGREHIRYANSPKNSIKVANFMGWLQQGKQANKQLAVLNALQKAHFVEGNPLNTKRDLSLVVEAFKLSPSNKIFKDELSLDAERVLDDIGEIQQLMGTNKFPALIMTVGDDAIFIDHSQYLSRPQDVVEAMKAEIAALK</sequence>
<protein>
    <submittedName>
        <fullName evidence="1">Protein-disulfide isomerase</fullName>
    </submittedName>
</protein>
<accession>A0ABS5I1Z2</accession>
<evidence type="ECO:0000313" key="2">
    <source>
        <dbReference type="Proteomes" id="UP000811844"/>
    </source>
</evidence>
<dbReference type="RefSeq" id="WP_153664203.1">
    <property type="nucleotide sequence ID" value="NZ_JAAIKR010000006.1"/>
</dbReference>
<dbReference type="GO" id="GO:0016853">
    <property type="term" value="F:isomerase activity"/>
    <property type="evidence" value="ECO:0007669"/>
    <property type="project" value="UniProtKB-KW"/>
</dbReference>
<proteinExistence type="predicted"/>